<organism evidence="4 5">
    <name type="scientific">Amanita muscaria (strain Koide BX008)</name>
    <dbReference type="NCBI Taxonomy" id="946122"/>
    <lineage>
        <taxon>Eukaryota</taxon>
        <taxon>Fungi</taxon>
        <taxon>Dikarya</taxon>
        <taxon>Basidiomycota</taxon>
        <taxon>Agaricomycotina</taxon>
        <taxon>Agaricomycetes</taxon>
        <taxon>Agaricomycetidae</taxon>
        <taxon>Agaricales</taxon>
        <taxon>Pluteineae</taxon>
        <taxon>Amanitaceae</taxon>
        <taxon>Amanita</taxon>
    </lineage>
</organism>
<dbReference type="Proteomes" id="UP000054549">
    <property type="component" value="Unassembled WGS sequence"/>
</dbReference>
<protein>
    <recommendedName>
        <fullName evidence="3">DDE Tnp4 domain-containing protein</fullName>
    </recommendedName>
</protein>
<evidence type="ECO:0000256" key="2">
    <source>
        <dbReference type="ARBA" id="ARBA00022723"/>
    </source>
</evidence>
<dbReference type="OrthoDB" id="2668416at2759"/>
<reference evidence="4 5" key="1">
    <citation type="submission" date="2014-04" db="EMBL/GenBank/DDBJ databases">
        <title>Evolutionary Origins and Diversification of the Mycorrhizal Mutualists.</title>
        <authorList>
            <consortium name="DOE Joint Genome Institute"/>
            <consortium name="Mycorrhizal Genomics Consortium"/>
            <person name="Kohler A."/>
            <person name="Kuo A."/>
            <person name="Nagy L.G."/>
            <person name="Floudas D."/>
            <person name="Copeland A."/>
            <person name="Barry K.W."/>
            <person name="Cichocki N."/>
            <person name="Veneault-Fourrey C."/>
            <person name="LaButti K."/>
            <person name="Lindquist E.A."/>
            <person name="Lipzen A."/>
            <person name="Lundell T."/>
            <person name="Morin E."/>
            <person name="Murat C."/>
            <person name="Riley R."/>
            <person name="Ohm R."/>
            <person name="Sun H."/>
            <person name="Tunlid A."/>
            <person name="Henrissat B."/>
            <person name="Grigoriev I.V."/>
            <person name="Hibbett D.S."/>
            <person name="Martin F."/>
        </authorList>
    </citation>
    <scope>NUCLEOTIDE SEQUENCE [LARGE SCALE GENOMIC DNA]</scope>
    <source>
        <strain evidence="4 5">Koide BX008</strain>
    </source>
</reference>
<keyword evidence="5" id="KW-1185">Reference proteome</keyword>
<sequence>PYTMRPFSEPEITKALVNDQLERMRKFNQRLSSVRISAEHAFGVLKGRFLSLRVMGPHDNVQEIYRVIEALMILHNFCIEHDDQPEDIYDYVLRLDGDADNAEDPDEEDSGNFGCEDIIGEAQILGHETDSWLKIQGYRKQIALLNELFPI</sequence>
<dbReference type="Pfam" id="PF13359">
    <property type="entry name" value="DDE_Tnp_4"/>
    <property type="match status" value="1"/>
</dbReference>
<gene>
    <name evidence="4" type="ORF">M378DRAFT_74113</name>
</gene>
<dbReference type="EMBL" id="KN818232">
    <property type="protein sequence ID" value="KIL67402.1"/>
    <property type="molecule type" value="Genomic_DNA"/>
</dbReference>
<evidence type="ECO:0000313" key="5">
    <source>
        <dbReference type="Proteomes" id="UP000054549"/>
    </source>
</evidence>
<evidence type="ECO:0000259" key="3">
    <source>
        <dbReference type="Pfam" id="PF13359"/>
    </source>
</evidence>
<feature type="non-terminal residue" evidence="4">
    <location>
        <position position="1"/>
    </location>
</feature>
<dbReference type="STRING" id="946122.A0A0C2WZY1"/>
<dbReference type="InterPro" id="IPR027806">
    <property type="entry name" value="HARBI1_dom"/>
</dbReference>
<proteinExistence type="predicted"/>
<dbReference type="AlphaFoldDB" id="A0A0C2WZY1"/>
<dbReference type="InParanoid" id="A0A0C2WZY1"/>
<feature type="domain" description="DDE Tnp4" evidence="3">
    <location>
        <begin position="18"/>
        <end position="76"/>
    </location>
</feature>
<dbReference type="GO" id="GO:0046872">
    <property type="term" value="F:metal ion binding"/>
    <property type="evidence" value="ECO:0007669"/>
    <property type="project" value="UniProtKB-KW"/>
</dbReference>
<comment type="cofactor">
    <cofactor evidence="1">
        <name>a divalent metal cation</name>
        <dbReference type="ChEBI" id="CHEBI:60240"/>
    </cofactor>
</comment>
<evidence type="ECO:0000256" key="1">
    <source>
        <dbReference type="ARBA" id="ARBA00001968"/>
    </source>
</evidence>
<keyword evidence="2" id="KW-0479">Metal-binding</keyword>
<name>A0A0C2WZY1_AMAMK</name>
<dbReference type="HOGENOM" id="CLU_147762_0_0_1"/>
<accession>A0A0C2WZY1</accession>
<evidence type="ECO:0000313" key="4">
    <source>
        <dbReference type="EMBL" id="KIL67402.1"/>
    </source>
</evidence>